<proteinExistence type="predicted"/>
<name>A0ACC0UFA3_9AGAM</name>
<dbReference type="Proteomes" id="UP001207468">
    <property type="component" value="Unassembled WGS sequence"/>
</dbReference>
<evidence type="ECO:0000313" key="2">
    <source>
        <dbReference type="Proteomes" id="UP001207468"/>
    </source>
</evidence>
<gene>
    <name evidence="1" type="ORF">F5148DRAFT_1345672</name>
</gene>
<accession>A0ACC0UFA3</accession>
<dbReference type="EMBL" id="JAGFNK010000062">
    <property type="protein sequence ID" value="KAI9509522.1"/>
    <property type="molecule type" value="Genomic_DNA"/>
</dbReference>
<reference evidence="1" key="1">
    <citation type="submission" date="2021-03" db="EMBL/GenBank/DDBJ databases">
        <title>Evolutionary priming and transition to the ectomycorrhizal habit in an iconic lineage of mushroom-forming fungi: is preadaptation a requirement?</title>
        <authorList>
            <consortium name="DOE Joint Genome Institute"/>
            <person name="Looney B.P."/>
            <person name="Miyauchi S."/>
            <person name="Morin E."/>
            <person name="Drula E."/>
            <person name="Courty P.E."/>
            <person name="Chicoki N."/>
            <person name="Fauchery L."/>
            <person name="Kohler A."/>
            <person name="Kuo A."/>
            <person name="LaButti K."/>
            <person name="Pangilinan J."/>
            <person name="Lipzen A."/>
            <person name="Riley R."/>
            <person name="Andreopoulos W."/>
            <person name="He G."/>
            <person name="Johnson J."/>
            <person name="Barry K.W."/>
            <person name="Grigoriev I.V."/>
            <person name="Nagy L."/>
            <person name="Hibbett D."/>
            <person name="Henrissat B."/>
            <person name="Matheny P.B."/>
            <person name="Labbe J."/>
            <person name="Martin A.F."/>
        </authorList>
    </citation>
    <scope>NUCLEOTIDE SEQUENCE</scope>
    <source>
        <strain evidence="1">BPL698</strain>
    </source>
</reference>
<sequence length="605" mass="64213">MVSDIFQACSDGDLTKVNQILAQASPLDIEEKDQDGVTPLITAVKNGHRDVVKALLGHGANPAHPSTQGLPEQYTSDATIVELLRTAAIPKVNADMPLQDPRFIHDPNMAPPKAYYMPHPGPYAYYPGIPVPSLPEGAMPYYPPPPAPPASAPPSADDQSPPLGSSNVSNLPPPEIARLIPCRYFPACRYGASCIFAHPQGPYYPGPMPPPAQYPTPFEQPPYPHNFYPIPGPPPQFQPPNGVPPHHLSPVSPQSAAQPIPPLPPQFVHQRNTSEIVPPLQIPFNPPGAPVPPPGPYGPLVPCLSLIPLTNIILSRSLSLRPLPIPLPKGRNRLPRLSRKLRRRLSRTSATLRHLNTMVLRNHLHRKVTVRVAIVARAGAQVFAGRRFLAAVNHLACSSHLAAAETEMIVASPHVLADGHVVGRGGRSRPPQNAINGNGEANLEEKLANLSITENGNQLSRQGSSGSTTPSERGPRGANGTHVRPSKSTAAPQKQRVPNADEFPVLGGSATPPQVNGHTTHTGPTAAQVLQAPAVRKEPSKSDASTIEGQDQFRPIAGQAVKHASQDVMAPSSAPVSVPSHKLPVSFAAVANGAPDTSKEVSVSA</sequence>
<protein>
    <submittedName>
        <fullName evidence="1">Uncharacterized protein</fullName>
    </submittedName>
</protein>
<keyword evidence="2" id="KW-1185">Reference proteome</keyword>
<evidence type="ECO:0000313" key="1">
    <source>
        <dbReference type="EMBL" id="KAI9509522.1"/>
    </source>
</evidence>
<organism evidence="1 2">
    <name type="scientific">Russula earlei</name>
    <dbReference type="NCBI Taxonomy" id="71964"/>
    <lineage>
        <taxon>Eukaryota</taxon>
        <taxon>Fungi</taxon>
        <taxon>Dikarya</taxon>
        <taxon>Basidiomycota</taxon>
        <taxon>Agaricomycotina</taxon>
        <taxon>Agaricomycetes</taxon>
        <taxon>Russulales</taxon>
        <taxon>Russulaceae</taxon>
        <taxon>Russula</taxon>
    </lineage>
</organism>
<comment type="caution">
    <text evidence="1">The sequence shown here is derived from an EMBL/GenBank/DDBJ whole genome shotgun (WGS) entry which is preliminary data.</text>
</comment>